<dbReference type="HOGENOM" id="CLU_467838_0_0_1"/>
<sequence>MSFEARPRSFSGGAAILPDLPYATEPTTITPTPQQQQQQQAQQVQQVHQALLLQQAQQLQQQQQQQQQQHMTHQRKLSAPSPRQSPRLRQHALPAFTSISGAQDGPHPPVLSSIKLAQLGDGRNSKSAPSSPMGKPQTAGLSPLTTIQPLDIGLQAHTGLPASPSQQLPPQSQSHLPNGHGPLHSNTFPPPLQQQQRFVDPRLLHAPNQVAGNVNVSPEIALRGLAAGQPVVPPNAQPGGVMRFPMGAHGGAGANGAGGGRGMSHPQPSVPSVQARRPVAPMAPRISSQASNASSDDTEVDSDSTFVPGRIRAQQNRSRSQPDLQALRSKAVERWATQQDQERRREAARTEGNVVRRRSQGRKTPPIRAQTLTTPLNAYSSARYSPRQPAPHLSPLTTWTPGSGTGGSSSQESSDAESPVLHSPPGGMTGSEDADDDLDGDSPSSGSISFSPRARRRQRSLPIGPPRSAAALGLVFDSTHSEEDSPRIVDIRAASIEARFQRSSLIGLRLLAVVPALWGCAVLAHALCTGYLWEDPWPWGVDFSREQLDRLVQGNITEGVKRPVHRGDMLLAMAWMWVTSNVLQESGSPGDVTPGPFRGKTASPKPAFRPPPEGLTGWKVFTWGRRWDWDAVAYKVGWKIGILLLITTAWLFWRMDQAGLAL</sequence>
<keyword evidence="2" id="KW-1133">Transmembrane helix</keyword>
<dbReference type="KEGG" id="tasa:A1Q1_00965"/>
<keyword evidence="2" id="KW-0472">Membrane</keyword>
<reference evidence="3 4" key="1">
    <citation type="journal article" date="2012" name="Eukaryot. Cell">
        <title>Draft genome sequence of CBS 2479, the standard type strain of Trichosporon asahii.</title>
        <authorList>
            <person name="Yang R.Y."/>
            <person name="Li H.T."/>
            <person name="Zhu H."/>
            <person name="Zhou G.P."/>
            <person name="Wang M."/>
            <person name="Wang L."/>
        </authorList>
    </citation>
    <scope>NUCLEOTIDE SEQUENCE [LARGE SCALE GENOMIC DNA]</scope>
    <source>
        <strain evidence="4">ATCC 90039 / CBS 2479 / JCM 2466 / KCTC 7840 / NCYC 2677 / UAMH 7654</strain>
    </source>
</reference>
<feature type="compositionally biased region" description="Low complexity" evidence="1">
    <location>
        <begin position="394"/>
        <end position="413"/>
    </location>
</feature>
<feature type="compositionally biased region" description="Basic and acidic residues" evidence="1">
    <location>
        <begin position="340"/>
        <end position="349"/>
    </location>
</feature>
<comment type="caution">
    <text evidence="3">The sequence shown here is derived from an EMBL/GenBank/DDBJ whole genome shotgun (WGS) entry which is preliminary data.</text>
</comment>
<accession>J6F3Y8</accession>
<dbReference type="AlphaFoldDB" id="J6F3Y8"/>
<protein>
    <submittedName>
        <fullName evidence="3">Uncharacterized protein</fullName>
    </submittedName>
</protein>
<feature type="region of interest" description="Disordered" evidence="1">
    <location>
        <begin position="1"/>
        <end position="43"/>
    </location>
</feature>
<proteinExistence type="predicted"/>
<evidence type="ECO:0000313" key="3">
    <source>
        <dbReference type="EMBL" id="EJT49952.1"/>
    </source>
</evidence>
<feature type="region of interest" description="Disordered" evidence="1">
    <location>
        <begin position="586"/>
        <end position="611"/>
    </location>
</feature>
<keyword evidence="2" id="KW-0812">Transmembrane</keyword>
<feature type="region of interest" description="Disordered" evidence="1">
    <location>
        <begin position="247"/>
        <end position="466"/>
    </location>
</feature>
<dbReference type="Proteomes" id="UP000002748">
    <property type="component" value="Unassembled WGS sequence"/>
</dbReference>
<dbReference type="GeneID" id="25984479"/>
<feature type="compositionally biased region" description="Polar residues" evidence="1">
    <location>
        <begin position="370"/>
        <end position="383"/>
    </location>
</feature>
<feature type="compositionally biased region" description="Low complexity" evidence="1">
    <location>
        <begin position="34"/>
        <end position="43"/>
    </location>
</feature>
<feature type="compositionally biased region" description="Low complexity" evidence="1">
    <location>
        <begin position="441"/>
        <end position="451"/>
    </location>
</feature>
<feature type="region of interest" description="Disordered" evidence="1">
    <location>
        <begin position="64"/>
        <end position="87"/>
    </location>
</feature>
<feature type="transmembrane region" description="Helical" evidence="2">
    <location>
        <begin position="636"/>
        <end position="653"/>
    </location>
</feature>
<dbReference type="EMBL" id="ALBS01000144">
    <property type="protein sequence ID" value="EJT49952.1"/>
    <property type="molecule type" value="Genomic_DNA"/>
</dbReference>
<dbReference type="OrthoDB" id="2139606at2759"/>
<organism evidence="3 4">
    <name type="scientific">Trichosporon asahii var. asahii (strain ATCC 90039 / CBS 2479 / JCM 2466 / KCTC 7840 / NBRC 103889/ NCYC 2677 / UAMH 7654)</name>
    <name type="common">Yeast</name>
    <dbReference type="NCBI Taxonomy" id="1186058"/>
    <lineage>
        <taxon>Eukaryota</taxon>
        <taxon>Fungi</taxon>
        <taxon>Dikarya</taxon>
        <taxon>Basidiomycota</taxon>
        <taxon>Agaricomycotina</taxon>
        <taxon>Tremellomycetes</taxon>
        <taxon>Trichosporonales</taxon>
        <taxon>Trichosporonaceae</taxon>
        <taxon>Trichosporon</taxon>
    </lineage>
</organism>
<feature type="region of interest" description="Disordered" evidence="1">
    <location>
        <begin position="120"/>
        <end position="143"/>
    </location>
</feature>
<name>J6F3Y8_TRIAS</name>
<gene>
    <name evidence="3" type="ORF">A1Q1_00965</name>
</gene>
<dbReference type="RefSeq" id="XP_014181063.1">
    <property type="nucleotide sequence ID" value="XM_014325588.1"/>
</dbReference>
<evidence type="ECO:0000256" key="1">
    <source>
        <dbReference type="SAM" id="MobiDB-lite"/>
    </source>
</evidence>
<evidence type="ECO:0000313" key="4">
    <source>
        <dbReference type="Proteomes" id="UP000002748"/>
    </source>
</evidence>
<feature type="region of interest" description="Disordered" evidence="1">
    <location>
        <begin position="156"/>
        <end position="193"/>
    </location>
</feature>
<feature type="compositionally biased region" description="Polar residues" evidence="1">
    <location>
        <begin position="313"/>
        <end position="323"/>
    </location>
</feature>
<feature type="transmembrane region" description="Helical" evidence="2">
    <location>
        <begin position="510"/>
        <end position="533"/>
    </location>
</feature>
<feature type="compositionally biased region" description="Gly residues" evidence="1">
    <location>
        <begin position="248"/>
        <end position="262"/>
    </location>
</feature>
<dbReference type="VEuPathDB" id="FungiDB:A1Q1_00965"/>
<evidence type="ECO:0000256" key="2">
    <source>
        <dbReference type="SAM" id="Phobius"/>
    </source>
</evidence>
<feature type="compositionally biased region" description="Low complexity" evidence="1">
    <location>
        <begin position="160"/>
        <end position="177"/>
    </location>
</feature>